<evidence type="ECO:0000256" key="1">
    <source>
        <dbReference type="ARBA" id="ARBA00006180"/>
    </source>
</evidence>
<dbReference type="GO" id="GO:0019888">
    <property type="term" value="F:protein phosphatase regulator activity"/>
    <property type="evidence" value="ECO:0007669"/>
    <property type="project" value="TreeGrafter"/>
</dbReference>
<dbReference type="EMBL" id="HBHW01006426">
    <property type="protein sequence ID" value="CAE0036920.1"/>
    <property type="molecule type" value="Transcribed_RNA"/>
</dbReference>
<keyword evidence="2" id="KW-0131">Cell cycle</keyword>
<name>A0A7S2ZEC4_9RHOD</name>
<evidence type="ECO:0000313" key="4">
    <source>
        <dbReference type="EMBL" id="CAE0036904.1"/>
    </source>
</evidence>
<dbReference type="GO" id="GO:0019903">
    <property type="term" value="F:protein phosphatase binding"/>
    <property type="evidence" value="ECO:0007669"/>
    <property type="project" value="InterPro"/>
</dbReference>
<comment type="similarity">
    <text evidence="1">Belongs to the SAPS family.</text>
</comment>
<evidence type="ECO:0000313" key="5">
    <source>
        <dbReference type="EMBL" id="CAE0036912.1"/>
    </source>
</evidence>
<dbReference type="PANTHER" id="PTHR12634:SF8">
    <property type="entry name" value="FIERY MOUNTAIN, ISOFORM D"/>
    <property type="match status" value="1"/>
</dbReference>
<reference evidence="5" key="1">
    <citation type="submission" date="2021-01" db="EMBL/GenBank/DDBJ databases">
        <authorList>
            <person name="Corre E."/>
            <person name="Pelletier E."/>
            <person name="Niang G."/>
            <person name="Scheremetjew M."/>
            <person name="Finn R."/>
            <person name="Kale V."/>
            <person name="Holt S."/>
            <person name="Cochrane G."/>
            <person name="Meng A."/>
            <person name="Brown T."/>
            <person name="Cohen L."/>
        </authorList>
    </citation>
    <scope>NUCLEOTIDE SEQUENCE</scope>
    <source>
        <strain evidence="5">CCMP 769</strain>
    </source>
</reference>
<evidence type="ECO:0000313" key="6">
    <source>
        <dbReference type="EMBL" id="CAE0036920.1"/>
    </source>
</evidence>
<gene>
    <name evidence="4" type="ORF">RMAR00112_LOCUS4854</name>
    <name evidence="5" type="ORF">RMAR00112_LOCUS4862</name>
    <name evidence="6" type="ORF">RMAR00112_LOCUS4870</name>
</gene>
<feature type="region of interest" description="Disordered" evidence="3">
    <location>
        <begin position="1"/>
        <end position="33"/>
    </location>
</feature>
<evidence type="ECO:0000256" key="3">
    <source>
        <dbReference type="SAM" id="MobiDB-lite"/>
    </source>
</evidence>
<sequence>MKRLSQLILRKKGEPPAEKSSETRPDVRRSAEKVSAVESLRRLSRNYSEQLSDRGTSNEFKSTGSLFGGNDVDETTKLILDSKKGIVTVPELLEELMSLTSIVSDEALFNLNDFLSDESVLKECLALLTGESTCDVVKECEQRTTARERYSYQWILSTLIACGPKELKRTIAANDELCDYFGRFFESQNAADEVMTSNVVRVMLSVLHTQPAKFAANLFSSDSFGSSLVRSIRCHSVSELLPRFISSKEFYTKNDLHYGPPIVPGILGLGKGKILDALADKFIEALDCAPDGPSSSREQIMDSAASASSQISIRVMMVSGHSSKYIGDPGSVEYYLDEIDVLSNPGSLARTLGASLLKYQENVDDYFGLSMAMRGIATILEVVHQGKNSDSVSILQQIKKLNTSKVEEVLYSNLESLQGILRNHAQIPRTLKVHLVELFMNMVRICSRAHAHKLVESEVFKDLVDVFFEYDSQPIVHKYASTALIAALQKNLAEVRHSLLCDTPLVVKLVDEWNRMDIGNSKKARQSNAGEIVDIVICIRDAMKYSKITKEEVTAAIGDEAYKEFRHLCNKQLPMMEEMRLSRFQAQRRTTKSHMQHLLKPSYELREGDGDVVYYHNLVESLRNSEQGRDSIWSPHKEARGRG</sequence>
<dbReference type="PANTHER" id="PTHR12634">
    <property type="entry name" value="SIT4 YEAST -ASSOCIATING PROTEIN-RELATED"/>
    <property type="match status" value="1"/>
</dbReference>
<feature type="compositionally biased region" description="Basic and acidic residues" evidence="3">
    <location>
        <begin position="11"/>
        <end position="32"/>
    </location>
</feature>
<evidence type="ECO:0000256" key="2">
    <source>
        <dbReference type="ARBA" id="ARBA00023306"/>
    </source>
</evidence>
<accession>A0A7S2ZEC4</accession>
<dbReference type="AlphaFoldDB" id="A0A7S2ZEC4"/>
<organism evidence="5">
    <name type="scientific">Rhodosorus marinus</name>
    <dbReference type="NCBI Taxonomy" id="101924"/>
    <lineage>
        <taxon>Eukaryota</taxon>
        <taxon>Rhodophyta</taxon>
        <taxon>Stylonematophyceae</taxon>
        <taxon>Stylonematales</taxon>
        <taxon>Stylonemataceae</taxon>
        <taxon>Rhodosorus</taxon>
    </lineage>
</organism>
<dbReference type="InterPro" id="IPR007587">
    <property type="entry name" value="SAPS"/>
</dbReference>
<proteinExistence type="inferred from homology"/>
<protein>
    <submittedName>
        <fullName evidence="5">Uncharacterized protein</fullName>
    </submittedName>
</protein>
<dbReference type="EMBL" id="HBHW01006417">
    <property type="protein sequence ID" value="CAE0036912.1"/>
    <property type="molecule type" value="Transcribed_RNA"/>
</dbReference>
<dbReference type="EMBL" id="HBHW01006409">
    <property type="protein sequence ID" value="CAE0036904.1"/>
    <property type="molecule type" value="Transcribed_RNA"/>
</dbReference>